<name>A0A3S4A428_9MICO</name>
<keyword evidence="2" id="KW-0472">Membrane</keyword>
<gene>
    <name evidence="4" type="ORF">ELQ90_09435</name>
</gene>
<feature type="transmembrane region" description="Helical" evidence="2">
    <location>
        <begin position="31"/>
        <end position="52"/>
    </location>
</feature>
<keyword evidence="2" id="KW-1133">Transmembrane helix</keyword>
<keyword evidence="5" id="KW-1185">Reference proteome</keyword>
<dbReference type="OrthoDB" id="4775046at2"/>
<feature type="domain" description="DUF6458" evidence="3">
    <location>
        <begin position="1"/>
        <end position="68"/>
    </location>
</feature>
<evidence type="ECO:0000259" key="3">
    <source>
        <dbReference type="Pfam" id="PF20059"/>
    </source>
</evidence>
<evidence type="ECO:0000256" key="2">
    <source>
        <dbReference type="SAM" id="Phobius"/>
    </source>
</evidence>
<comment type="caution">
    <text evidence="4">The sequence shown here is derived from an EMBL/GenBank/DDBJ whole genome shotgun (WGS) entry which is preliminary data.</text>
</comment>
<evidence type="ECO:0000313" key="5">
    <source>
        <dbReference type="Proteomes" id="UP000288547"/>
    </source>
</evidence>
<sequence length="84" mass="9002">MSIGLGIFLFVVGAILTFALNVTLDWIDLDLVGYLLMGAGAVVTIIGIALLARRRQTVTTERSGVDPVANERVTRRSTESDPLA</sequence>
<accession>A0A3S4A428</accession>
<dbReference type="Proteomes" id="UP000288547">
    <property type="component" value="Unassembled WGS sequence"/>
</dbReference>
<organism evidence="4 5">
    <name type="scientific">Labedella phragmitis</name>
    <dbReference type="NCBI Taxonomy" id="2498849"/>
    <lineage>
        <taxon>Bacteria</taxon>
        <taxon>Bacillati</taxon>
        <taxon>Actinomycetota</taxon>
        <taxon>Actinomycetes</taxon>
        <taxon>Micrococcales</taxon>
        <taxon>Microbacteriaceae</taxon>
        <taxon>Labedella</taxon>
    </lineage>
</organism>
<dbReference type="InterPro" id="IPR045597">
    <property type="entry name" value="DUF6458"/>
</dbReference>
<keyword evidence="2" id="KW-0812">Transmembrane</keyword>
<dbReference type="AlphaFoldDB" id="A0A3S4A428"/>
<feature type="region of interest" description="Disordered" evidence="1">
    <location>
        <begin position="60"/>
        <end position="84"/>
    </location>
</feature>
<dbReference type="EMBL" id="RZNB01000003">
    <property type="protein sequence ID" value="RWZ51011.1"/>
    <property type="molecule type" value="Genomic_DNA"/>
</dbReference>
<evidence type="ECO:0000313" key="4">
    <source>
        <dbReference type="EMBL" id="RWZ51011.1"/>
    </source>
</evidence>
<evidence type="ECO:0000256" key="1">
    <source>
        <dbReference type="SAM" id="MobiDB-lite"/>
    </source>
</evidence>
<protein>
    <recommendedName>
        <fullName evidence="3">DUF6458 domain-containing protein</fullName>
    </recommendedName>
</protein>
<feature type="compositionally biased region" description="Basic and acidic residues" evidence="1">
    <location>
        <begin position="72"/>
        <end position="84"/>
    </location>
</feature>
<dbReference type="RefSeq" id="WP_128495005.1">
    <property type="nucleotide sequence ID" value="NZ_RZNB01000003.1"/>
</dbReference>
<reference evidence="4 5" key="1">
    <citation type="submission" date="2018-12" db="EMBL/GenBank/DDBJ databases">
        <authorList>
            <person name="Li F."/>
        </authorList>
    </citation>
    <scope>NUCLEOTIDE SEQUENCE [LARGE SCALE GENOMIC DNA]</scope>
    <source>
        <strain evidence="4 5">11W25H-1</strain>
    </source>
</reference>
<proteinExistence type="predicted"/>
<dbReference type="Pfam" id="PF20059">
    <property type="entry name" value="DUF6458"/>
    <property type="match status" value="1"/>
</dbReference>